<proteinExistence type="predicted"/>
<sequence length="63" mass="6733">MLLALAQRRKEVIPLLGGSLLALAQRRKEVIPLLGGSLELLDPLSQALVLGDQISLSDDDSVI</sequence>
<reference evidence="1 2" key="1">
    <citation type="submission" date="2015-09" db="EMBL/GenBank/DDBJ databases">
        <title>Sorangium comparison.</title>
        <authorList>
            <person name="Zaburannyi N."/>
            <person name="Bunk B."/>
            <person name="Overmann J."/>
            <person name="Mueller R."/>
        </authorList>
    </citation>
    <scope>NUCLEOTIDE SEQUENCE [LARGE SCALE GENOMIC DNA]</scope>
    <source>
        <strain evidence="1 2">So ce26</strain>
    </source>
</reference>
<accession>A0A2L0EYY9</accession>
<dbReference type="RefSeq" id="WP_234022570.1">
    <property type="nucleotide sequence ID" value="NZ_CP012673.1"/>
</dbReference>
<dbReference type="AlphaFoldDB" id="A0A2L0EYY9"/>
<name>A0A2L0EYY9_SORCE</name>
<dbReference type="Proteomes" id="UP000238348">
    <property type="component" value="Chromosome"/>
</dbReference>
<protein>
    <submittedName>
        <fullName evidence="1">Uncharacterized protein</fullName>
    </submittedName>
</protein>
<gene>
    <name evidence="1" type="ORF">SOCE26_059770</name>
</gene>
<evidence type="ECO:0000313" key="2">
    <source>
        <dbReference type="Proteomes" id="UP000238348"/>
    </source>
</evidence>
<organism evidence="1 2">
    <name type="scientific">Sorangium cellulosum</name>
    <name type="common">Polyangium cellulosum</name>
    <dbReference type="NCBI Taxonomy" id="56"/>
    <lineage>
        <taxon>Bacteria</taxon>
        <taxon>Pseudomonadati</taxon>
        <taxon>Myxococcota</taxon>
        <taxon>Polyangia</taxon>
        <taxon>Polyangiales</taxon>
        <taxon>Polyangiaceae</taxon>
        <taxon>Sorangium</taxon>
    </lineage>
</organism>
<dbReference type="EMBL" id="CP012673">
    <property type="protein sequence ID" value="AUX44513.1"/>
    <property type="molecule type" value="Genomic_DNA"/>
</dbReference>
<evidence type="ECO:0000313" key="1">
    <source>
        <dbReference type="EMBL" id="AUX44513.1"/>
    </source>
</evidence>